<evidence type="ECO:0000313" key="2">
    <source>
        <dbReference type="EMBL" id="RKU43583.1"/>
    </source>
</evidence>
<feature type="region of interest" description="Disordered" evidence="1">
    <location>
        <begin position="1"/>
        <end position="84"/>
    </location>
</feature>
<dbReference type="OrthoDB" id="4772806at2759"/>
<keyword evidence="3" id="KW-1185">Reference proteome</keyword>
<sequence length="84" mass="9181">MDSARDQSPRERRRSFGIGGAGNIRMYSEASTDDFYTHPPSSQARRRSSAFSGSSASPDGASRRARFLDGVKSMFGNSSVKDEK</sequence>
<organism evidence="2 3">
    <name type="scientific">Coniochaeta pulveracea</name>
    <dbReference type="NCBI Taxonomy" id="177199"/>
    <lineage>
        <taxon>Eukaryota</taxon>
        <taxon>Fungi</taxon>
        <taxon>Dikarya</taxon>
        <taxon>Ascomycota</taxon>
        <taxon>Pezizomycotina</taxon>
        <taxon>Sordariomycetes</taxon>
        <taxon>Sordariomycetidae</taxon>
        <taxon>Coniochaetales</taxon>
        <taxon>Coniochaetaceae</taxon>
        <taxon>Coniochaeta</taxon>
    </lineage>
</organism>
<feature type="compositionally biased region" description="Basic and acidic residues" evidence="1">
    <location>
        <begin position="1"/>
        <end position="10"/>
    </location>
</feature>
<dbReference type="EMBL" id="QVQW01000041">
    <property type="protein sequence ID" value="RKU43583.1"/>
    <property type="molecule type" value="Genomic_DNA"/>
</dbReference>
<dbReference type="AlphaFoldDB" id="A0A420Y6T9"/>
<accession>A0A420Y6T9</accession>
<name>A0A420Y6T9_9PEZI</name>
<feature type="compositionally biased region" description="Polar residues" evidence="1">
    <location>
        <begin position="75"/>
        <end position="84"/>
    </location>
</feature>
<reference evidence="2 3" key="1">
    <citation type="submission" date="2018-08" db="EMBL/GenBank/DDBJ databases">
        <title>Draft genome of the lignicolous fungus Coniochaeta pulveracea.</title>
        <authorList>
            <person name="Borstlap C.J."/>
            <person name="De Witt R.N."/>
            <person name="Botha A."/>
            <person name="Volschenk H."/>
        </authorList>
    </citation>
    <scope>NUCLEOTIDE SEQUENCE [LARGE SCALE GENOMIC DNA]</scope>
    <source>
        <strain evidence="2 3">CAB683</strain>
    </source>
</reference>
<proteinExistence type="predicted"/>
<evidence type="ECO:0000313" key="3">
    <source>
        <dbReference type="Proteomes" id="UP000275385"/>
    </source>
</evidence>
<evidence type="ECO:0000256" key="1">
    <source>
        <dbReference type="SAM" id="MobiDB-lite"/>
    </source>
</evidence>
<dbReference type="Proteomes" id="UP000275385">
    <property type="component" value="Unassembled WGS sequence"/>
</dbReference>
<gene>
    <name evidence="2" type="ORF">DL546_005521</name>
</gene>
<protein>
    <submittedName>
        <fullName evidence="2">Uncharacterized protein</fullName>
    </submittedName>
</protein>
<feature type="compositionally biased region" description="Low complexity" evidence="1">
    <location>
        <begin position="49"/>
        <end position="60"/>
    </location>
</feature>
<comment type="caution">
    <text evidence="2">The sequence shown here is derived from an EMBL/GenBank/DDBJ whole genome shotgun (WGS) entry which is preliminary data.</text>
</comment>